<dbReference type="Proteomes" id="UP001283361">
    <property type="component" value="Unassembled WGS sequence"/>
</dbReference>
<reference evidence="1" key="1">
    <citation type="journal article" date="2023" name="G3 (Bethesda)">
        <title>A reference genome for the long-term kleptoplast-retaining sea slug Elysia crispata morphotype clarki.</title>
        <authorList>
            <person name="Eastman K.E."/>
            <person name="Pendleton A.L."/>
            <person name="Shaikh M.A."/>
            <person name="Suttiyut T."/>
            <person name="Ogas R."/>
            <person name="Tomko P."/>
            <person name="Gavelis G."/>
            <person name="Widhalm J.R."/>
            <person name="Wisecaver J.H."/>
        </authorList>
    </citation>
    <scope>NUCLEOTIDE SEQUENCE</scope>
    <source>
        <strain evidence="1">ECLA1</strain>
    </source>
</reference>
<sequence length="77" mass="8782">MKVRVNTSECGPRQTEYLYTWKTCMAAAIFRNTGPRQNEYLPTCKIHMSDVISRSLVPRQSNSLRVKFTCLTLSPGV</sequence>
<comment type="caution">
    <text evidence="1">The sequence shown here is derived from an EMBL/GenBank/DDBJ whole genome shotgun (WGS) entry which is preliminary data.</text>
</comment>
<organism evidence="1 2">
    <name type="scientific">Elysia crispata</name>
    <name type="common">lettuce slug</name>
    <dbReference type="NCBI Taxonomy" id="231223"/>
    <lineage>
        <taxon>Eukaryota</taxon>
        <taxon>Metazoa</taxon>
        <taxon>Spiralia</taxon>
        <taxon>Lophotrochozoa</taxon>
        <taxon>Mollusca</taxon>
        <taxon>Gastropoda</taxon>
        <taxon>Heterobranchia</taxon>
        <taxon>Euthyneura</taxon>
        <taxon>Panpulmonata</taxon>
        <taxon>Sacoglossa</taxon>
        <taxon>Placobranchoidea</taxon>
        <taxon>Plakobranchidae</taxon>
        <taxon>Elysia</taxon>
    </lineage>
</organism>
<dbReference type="EMBL" id="JAWDGP010005816">
    <property type="protein sequence ID" value="KAK3751502.1"/>
    <property type="molecule type" value="Genomic_DNA"/>
</dbReference>
<evidence type="ECO:0000313" key="2">
    <source>
        <dbReference type="Proteomes" id="UP001283361"/>
    </source>
</evidence>
<proteinExistence type="predicted"/>
<name>A0AAE0YMQ3_9GAST</name>
<keyword evidence="2" id="KW-1185">Reference proteome</keyword>
<accession>A0AAE0YMQ3</accession>
<dbReference type="AlphaFoldDB" id="A0AAE0YMQ3"/>
<protein>
    <submittedName>
        <fullName evidence="1">Uncharacterized protein</fullName>
    </submittedName>
</protein>
<evidence type="ECO:0000313" key="1">
    <source>
        <dbReference type="EMBL" id="KAK3751502.1"/>
    </source>
</evidence>
<gene>
    <name evidence="1" type="ORF">RRG08_030527</name>
</gene>